<dbReference type="Gene3D" id="3.10.350.10">
    <property type="entry name" value="LysM domain"/>
    <property type="match status" value="1"/>
</dbReference>
<dbReference type="OrthoDB" id="538216at2759"/>
<name>A0A6V7TK24_MELEN</name>
<keyword evidence="2" id="KW-0812">Transmembrane</keyword>
<keyword evidence="2" id="KW-1133">Transmembrane helix</keyword>
<evidence type="ECO:0000313" key="5">
    <source>
        <dbReference type="Proteomes" id="UP000580250"/>
    </source>
</evidence>
<dbReference type="Pfam" id="PF01476">
    <property type="entry name" value="LysM"/>
    <property type="match status" value="1"/>
</dbReference>
<reference evidence="4 5" key="1">
    <citation type="submission" date="2020-08" db="EMBL/GenBank/DDBJ databases">
        <authorList>
            <person name="Koutsovoulos G."/>
            <person name="Danchin GJ E."/>
        </authorList>
    </citation>
    <scope>NUCLEOTIDE SEQUENCE [LARGE SCALE GENOMIC DNA]</scope>
</reference>
<feature type="region of interest" description="Disordered" evidence="1">
    <location>
        <begin position="158"/>
        <end position="177"/>
    </location>
</feature>
<sequence>MSSSSYILFDNSSGSSNSLHESVELRSRSKNQHSSNTATDPWRQESPHSNGSSRLQLLEHNVKNGESLMQISLLYSVPVSEIKRVNNIVADQEIHAFPVIKVPLSRTYLLKRQLIEQQQSNQLIEIEGEKQNISSEIGNGQILNLNLQNENLMDSIPLKSSQNSLNGSENSQNSPKYARQTIEGILDEADKTVAAIRQNLPSPSLEGGQFHFVDAGVPDNSSNMWIILIIVIVIFVLLPLGLTLLEEAGELGEERQQQQQNHHQNN</sequence>
<accession>A0A6V7TK24</accession>
<dbReference type="Proteomes" id="UP000580250">
    <property type="component" value="Unassembled WGS sequence"/>
</dbReference>
<feature type="transmembrane region" description="Helical" evidence="2">
    <location>
        <begin position="224"/>
        <end position="245"/>
    </location>
</feature>
<feature type="domain" description="LysM" evidence="3">
    <location>
        <begin position="58"/>
        <end position="102"/>
    </location>
</feature>
<comment type="caution">
    <text evidence="4">The sequence shown here is derived from an EMBL/GenBank/DDBJ whole genome shotgun (WGS) entry which is preliminary data.</text>
</comment>
<evidence type="ECO:0000256" key="2">
    <source>
        <dbReference type="SAM" id="Phobius"/>
    </source>
</evidence>
<evidence type="ECO:0000256" key="1">
    <source>
        <dbReference type="SAM" id="MobiDB-lite"/>
    </source>
</evidence>
<evidence type="ECO:0000313" key="4">
    <source>
        <dbReference type="EMBL" id="CAD2125604.1"/>
    </source>
</evidence>
<dbReference type="SMART" id="SM00257">
    <property type="entry name" value="LysM"/>
    <property type="match status" value="1"/>
</dbReference>
<dbReference type="PROSITE" id="PS51782">
    <property type="entry name" value="LYSM"/>
    <property type="match status" value="1"/>
</dbReference>
<dbReference type="EMBL" id="CAJEWN010000004">
    <property type="protein sequence ID" value="CAD2125604.1"/>
    <property type="molecule type" value="Genomic_DNA"/>
</dbReference>
<feature type="compositionally biased region" description="Polar residues" evidence="1">
    <location>
        <begin position="158"/>
        <end position="175"/>
    </location>
</feature>
<dbReference type="SUPFAM" id="SSF54106">
    <property type="entry name" value="LysM domain"/>
    <property type="match status" value="1"/>
</dbReference>
<evidence type="ECO:0000259" key="3">
    <source>
        <dbReference type="PROSITE" id="PS51782"/>
    </source>
</evidence>
<organism evidence="4 5">
    <name type="scientific">Meloidogyne enterolobii</name>
    <name type="common">Root-knot nematode worm</name>
    <name type="synonym">Meloidogyne mayaguensis</name>
    <dbReference type="NCBI Taxonomy" id="390850"/>
    <lineage>
        <taxon>Eukaryota</taxon>
        <taxon>Metazoa</taxon>
        <taxon>Ecdysozoa</taxon>
        <taxon>Nematoda</taxon>
        <taxon>Chromadorea</taxon>
        <taxon>Rhabditida</taxon>
        <taxon>Tylenchina</taxon>
        <taxon>Tylenchomorpha</taxon>
        <taxon>Tylenchoidea</taxon>
        <taxon>Meloidogynidae</taxon>
        <taxon>Meloidogyninae</taxon>
        <taxon>Meloidogyne</taxon>
    </lineage>
</organism>
<dbReference type="AlphaFoldDB" id="A0A6V7TK24"/>
<dbReference type="PANTHER" id="PTHR20932">
    <property type="entry name" value="LYSM AND PUTATIVE PEPTIDOGLYCAN-BINDING DOMAIN-CONTAINING PROTEIN"/>
    <property type="match status" value="1"/>
</dbReference>
<dbReference type="InterPro" id="IPR018392">
    <property type="entry name" value="LysM"/>
</dbReference>
<proteinExistence type="predicted"/>
<protein>
    <recommendedName>
        <fullName evidence="3">LysM domain-containing protein</fullName>
    </recommendedName>
</protein>
<gene>
    <name evidence="4" type="ORF">MENT_LOCUS1179</name>
</gene>
<dbReference type="PANTHER" id="PTHR20932:SF8">
    <property type="entry name" value="LD22649P"/>
    <property type="match status" value="1"/>
</dbReference>
<dbReference type="InterPro" id="IPR036779">
    <property type="entry name" value="LysM_dom_sf"/>
</dbReference>
<feature type="region of interest" description="Disordered" evidence="1">
    <location>
        <begin position="1"/>
        <end position="52"/>
    </location>
</feature>
<dbReference type="InterPro" id="IPR045030">
    <property type="entry name" value="LYSM1-4"/>
</dbReference>
<keyword evidence="2" id="KW-0472">Membrane</keyword>